<proteinExistence type="inferred from homology"/>
<reference evidence="10 11" key="1">
    <citation type="submission" date="2017-04" db="EMBL/GenBank/DDBJ databases">
        <authorList>
            <person name="Afonso C.L."/>
            <person name="Miller P.J."/>
            <person name="Scott M.A."/>
            <person name="Spackman E."/>
            <person name="Goraichik I."/>
            <person name="Dimitrov K.M."/>
            <person name="Suarez D.L."/>
            <person name="Swayne D.E."/>
        </authorList>
    </citation>
    <scope>NUCLEOTIDE SEQUENCE [LARGE SCALE GENOMIC DNA]</scope>
    <source>
        <strain evidence="10 11">A2P</strain>
    </source>
</reference>
<dbReference type="InterPro" id="IPR003593">
    <property type="entry name" value="AAA+_ATPase"/>
</dbReference>
<dbReference type="OrthoDB" id="9802264at2"/>
<dbReference type="AlphaFoldDB" id="A0A1X7FGC8"/>
<evidence type="ECO:0000256" key="8">
    <source>
        <dbReference type="ARBA" id="ARBA00023136"/>
    </source>
</evidence>
<keyword evidence="3" id="KW-0813">Transport</keyword>
<dbReference type="InterPro" id="IPR050086">
    <property type="entry name" value="MetN_ABC_transporter-like"/>
</dbReference>
<evidence type="ECO:0000256" key="2">
    <source>
        <dbReference type="ARBA" id="ARBA00005417"/>
    </source>
</evidence>
<dbReference type="SUPFAM" id="SSF52540">
    <property type="entry name" value="P-loop containing nucleoside triphosphate hydrolases"/>
    <property type="match status" value="1"/>
</dbReference>
<keyword evidence="8" id="KW-0472">Membrane</keyword>
<keyword evidence="4" id="KW-1003">Cell membrane</keyword>
<accession>A0A1X7FGC8</accession>
<dbReference type="EMBL" id="FXAK01000005">
    <property type="protein sequence ID" value="SMF51148.1"/>
    <property type="molecule type" value="Genomic_DNA"/>
</dbReference>
<organism evidence="10 11">
    <name type="scientific">Azospirillum oryzae</name>
    <dbReference type="NCBI Taxonomy" id="286727"/>
    <lineage>
        <taxon>Bacteria</taxon>
        <taxon>Pseudomonadati</taxon>
        <taxon>Pseudomonadota</taxon>
        <taxon>Alphaproteobacteria</taxon>
        <taxon>Rhodospirillales</taxon>
        <taxon>Azospirillaceae</taxon>
        <taxon>Azospirillum</taxon>
    </lineage>
</organism>
<dbReference type="GO" id="GO:0005524">
    <property type="term" value="F:ATP binding"/>
    <property type="evidence" value="ECO:0007669"/>
    <property type="project" value="UniProtKB-KW"/>
</dbReference>
<feature type="domain" description="ABC transporter" evidence="9">
    <location>
        <begin position="4"/>
        <end position="238"/>
    </location>
</feature>
<dbReference type="InterPro" id="IPR017871">
    <property type="entry name" value="ABC_transporter-like_CS"/>
</dbReference>
<comment type="subcellular location">
    <subcellularLocation>
        <location evidence="1">Cell membrane</location>
        <topology evidence="1">Peripheral membrane protein</topology>
    </subcellularLocation>
</comment>
<dbReference type="SMART" id="SM00382">
    <property type="entry name" value="AAA"/>
    <property type="match status" value="1"/>
</dbReference>
<sequence>MSVIELKHVRKSFGTHEVISDVSFSVEPGEVVCIIGPSGSGKSTLLRCINGLETYQGGEIIVHGESVDATKPSIRHIRTRVSMVFQRFNLFPHRTALENVAEGPIYVKKERRAEVLARSRELLARVGLGAKMDAYPPQLSGGQQQRVAIARALGMNPDAILFDEPTSALDPELVGEVLSVMRSLADEGMTMVVVTHEMGFAREVADRVLFLDGGVLVEQGTPAEVLGRPQNARTQDFLRRVLPA</sequence>
<dbReference type="PANTHER" id="PTHR43166">
    <property type="entry name" value="AMINO ACID IMPORT ATP-BINDING PROTEIN"/>
    <property type="match status" value="1"/>
</dbReference>
<dbReference type="FunFam" id="3.40.50.300:FF:000020">
    <property type="entry name" value="Amino acid ABC transporter ATP-binding component"/>
    <property type="match status" value="1"/>
</dbReference>
<evidence type="ECO:0000256" key="1">
    <source>
        <dbReference type="ARBA" id="ARBA00004202"/>
    </source>
</evidence>
<dbReference type="STRING" id="286727.SAMN02982917_2755"/>
<dbReference type="Proteomes" id="UP000192936">
    <property type="component" value="Unassembled WGS sequence"/>
</dbReference>
<evidence type="ECO:0000259" key="9">
    <source>
        <dbReference type="PROSITE" id="PS50893"/>
    </source>
</evidence>
<dbReference type="GO" id="GO:0015424">
    <property type="term" value="F:ABC-type amino acid transporter activity"/>
    <property type="evidence" value="ECO:0007669"/>
    <property type="project" value="InterPro"/>
</dbReference>
<dbReference type="InterPro" id="IPR030679">
    <property type="entry name" value="ABC_ATPase_HisP-typ"/>
</dbReference>
<keyword evidence="7" id="KW-0029">Amino-acid transport</keyword>
<evidence type="ECO:0000256" key="6">
    <source>
        <dbReference type="ARBA" id="ARBA00022840"/>
    </source>
</evidence>
<dbReference type="InterPro" id="IPR003439">
    <property type="entry name" value="ABC_transporter-like_ATP-bd"/>
</dbReference>
<dbReference type="Pfam" id="PF00005">
    <property type="entry name" value="ABC_tran"/>
    <property type="match status" value="1"/>
</dbReference>
<evidence type="ECO:0000313" key="10">
    <source>
        <dbReference type="EMBL" id="SMF51148.1"/>
    </source>
</evidence>
<evidence type="ECO:0000256" key="3">
    <source>
        <dbReference type="ARBA" id="ARBA00022448"/>
    </source>
</evidence>
<evidence type="ECO:0000313" key="11">
    <source>
        <dbReference type="Proteomes" id="UP000192936"/>
    </source>
</evidence>
<keyword evidence="6 10" id="KW-0067">ATP-binding</keyword>
<dbReference type="RefSeq" id="WP_085086184.1">
    <property type="nucleotide sequence ID" value="NZ_FXAK01000005.1"/>
</dbReference>
<comment type="similarity">
    <text evidence="2">Belongs to the ABC transporter superfamily.</text>
</comment>
<evidence type="ECO:0000256" key="7">
    <source>
        <dbReference type="ARBA" id="ARBA00022970"/>
    </source>
</evidence>
<keyword evidence="5" id="KW-0547">Nucleotide-binding</keyword>
<gene>
    <name evidence="10" type="ORF">SAMN02982917_2755</name>
</gene>
<dbReference type="Gene3D" id="3.40.50.300">
    <property type="entry name" value="P-loop containing nucleotide triphosphate hydrolases"/>
    <property type="match status" value="1"/>
</dbReference>
<dbReference type="CDD" id="cd03262">
    <property type="entry name" value="ABC_HisP_GlnQ"/>
    <property type="match status" value="1"/>
</dbReference>
<dbReference type="PROSITE" id="PS00211">
    <property type="entry name" value="ABC_TRANSPORTER_1"/>
    <property type="match status" value="1"/>
</dbReference>
<dbReference type="GO" id="GO:0016887">
    <property type="term" value="F:ATP hydrolysis activity"/>
    <property type="evidence" value="ECO:0007669"/>
    <property type="project" value="InterPro"/>
</dbReference>
<dbReference type="GO" id="GO:0005886">
    <property type="term" value="C:plasma membrane"/>
    <property type="evidence" value="ECO:0007669"/>
    <property type="project" value="UniProtKB-SubCell"/>
</dbReference>
<dbReference type="PANTHER" id="PTHR43166:SF9">
    <property type="entry name" value="GLUTAMATE_ASPARTATE IMPORT ATP-BINDING PROTEIN GLTL"/>
    <property type="match status" value="1"/>
</dbReference>
<dbReference type="PROSITE" id="PS50893">
    <property type="entry name" value="ABC_TRANSPORTER_2"/>
    <property type="match status" value="1"/>
</dbReference>
<evidence type="ECO:0000256" key="4">
    <source>
        <dbReference type="ARBA" id="ARBA00022475"/>
    </source>
</evidence>
<dbReference type="PIRSF" id="PIRSF039085">
    <property type="entry name" value="ABC_ATPase_HisP"/>
    <property type="match status" value="1"/>
</dbReference>
<name>A0A1X7FGC8_9PROT</name>
<protein>
    <submittedName>
        <fullName evidence="10">Amino acid ABC transporter ATP-binding protein, PAAT family</fullName>
    </submittedName>
</protein>
<evidence type="ECO:0000256" key="5">
    <source>
        <dbReference type="ARBA" id="ARBA00022741"/>
    </source>
</evidence>
<dbReference type="InterPro" id="IPR027417">
    <property type="entry name" value="P-loop_NTPase"/>
</dbReference>